<feature type="region of interest" description="Disordered" evidence="1">
    <location>
        <begin position="1"/>
        <end position="73"/>
    </location>
</feature>
<comment type="caution">
    <text evidence="2">The sequence shown here is derived from an EMBL/GenBank/DDBJ whole genome shotgun (WGS) entry which is preliminary data.</text>
</comment>
<evidence type="ECO:0000313" key="2">
    <source>
        <dbReference type="EMBL" id="CAK0873784.1"/>
    </source>
</evidence>
<feature type="compositionally biased region" description="Basic and acidic residues" evidence="1">
    <location>
        <begin position="29"/>
        <end position="45"/>
    </location>
</feature>
<accession>A0ABN9VKT9</accession>
<gene>
    <name evidence="2" type="ORF">PCOR1329_LOCUS58886</name>
</gene>
<name>A0ABN9VKT9_9DINO</name>
<dbReference type="Proteomes" id="UP001189429">
    <property type="component" value="Unassembled WGS sequence"/>
</dbReference>
<sequence>MAEPSPAEAAPGDGDEERQPFDTNADVLPSERRKEPAAPETEEKKISKRKQRKLEQLAKKKESRELRSGVLDELKGVQLTPEQALLMRSSQSVRLSRREKVAVAKRHVALGVPVPEDLLPLRRRAEPGPAEGAKDGEDGAHADADPDETSVVAVARHSAAFRRSPCPHPRWAMALRPHQSTLLTRG</sequence>
<dbReference type="EMBL" id="CAUYUJ010017320">
    <property type="protein sequence ID" value="CAK0873784.1"/>
    <property type="molecule type" value="Genomic_DNA"/>
</dbReference>
<protein>
    <recommendedName>
        <fullName evidence="4">Ribosome biogenesis protein NOP53</fullName>
    </recommendedName>
</protein>
<feature type="compositionally biased region" description="Basic and acidic residues" evidence="1">
    <location>
        <begin position="120"/>
        <end position="144"/>
    </location>
</feature>
<keyword evidence="3" id="KW-1185">Reference proteome</keyword>
<feature type="region of interest" description="Disordered" evidence="1">
    <location>
        <begin position="120"/>
        <end position="186"/>
    </location>
</feature>
<feature type="compositionally biased region" description="Basic and acidic residues" evidence="1">
    <location>
        <begin position="53"/>
        <end position="73"/>
    </location>
</feature>
<evidence type="ECO:0000256" key="1">
    <source>
        <dbReference type="SAM" id="MobiDB-lite"/>
    </source>
</evidence>
<proteinExistence type="predicted"/>
<reference evidence="2" key="1">
    <citation type="submission" date="2023-10" db="EMBL/GenBank/DDBJ databases">
        <authorList>
            <person name="Chen Y."/>
            <person name="Shah S."/>
            <person name="Dougan E. K."/>
            <person name="Thang M."/>
            <person name="Chan C."/>
        </authorList>
    </citation>
    <scope>NUCLEOTIDE SEQUENCE [LARGE SCALE GENOMIC DNA]</scope>
</reference>
<evidence type="ECO:0000313" key="3">
    <source>
        <dbReference type="Proteomes" id="UP001189429"/>
    </source>
</evidence>
<evidence type="ECO:0008006" key="4">
    <source>
        <dbReference type="Google" id="ProtNLM"/>
    </source>
</evidence>
<organism evidence="2 3">
    <name type="scientific">Prorocentrum cordatum</name>
    <dbReference type="NCBI Taxonomy" id="2364126"/>
    <lineage>
        <taxon>Eukaryota</taxon>
        <taxon>Sar</taxon>
        <taxon>Alveolata</taxon>
        <taxon>Dinophyceae</taxon>
        <taxon>Prorocentrales</taxon>
        <taxon>Prorocentraceae</taxon>
        <taxon>Prorocentrum</taxon>
    </lineage>
</organism>